<dbReference type="AlphaFoldDB" id="A0A1F4T7K4"/>
<evidence type="ECO:0000259" key="12">
    <source>
        <dbReference type="Pfam" id="PF02581"/>
    </source>
</evidence>
<accession>A0A1F4T7K4</accession>
<dbReference type="InterPro" id="IPR013785">
    <property type="entry name" value="Aldolase_TIM"/>
</dbReference>
<evidence type="ECO:0000256" key="3">
    <source>
        <dbReference type="ARBA" id="ARBA00022723"/>
    </source>
</evidence>
<comment type="function">
    <text evidence="9">Condenses 4-methyl-5-(beta-hydroxyethyl)thiazole monophosphate (THZ-P) and 2-methyl-4-amino-5-hydroxymethyl pyrimidine pyrophosphate (HMP-PP) to form thiamine monophosphate (TMP).</text>
</comment>
<feature type="domain" description="Thiamine phosphate synthase/TenI" evidence="12">
    <location>
        <begin position="159"/>
        <end position="336"/>
    </location>
</feature>
<dbReference type="PANTHER" id="PTHR20857">
    <property type="entry name" value="THIAMINE-PHOSPHATE PYROPHOSPHORYLASE"/>
    <property type="match status" value="1"/>
</dbReference>
<feature type="binding site" evidence="9">
    <location>
        <position position="218"/>
    </location>
    <ligand>
        <name>Mg(2+)</name>
        <dbReference type="ChEBI" id="CHEBI:18420"/>
    </ligand>
</feature>
<dbReference type="GO" id="GO:0009229">
    <property type="term" value="P:thiamine diphosphate biosynthetic process"/>
    <property type="evidence" value="ECO:0007669"/>
    <property type="project" value="UniProtKB-UniRule"/>
</dbReference>
<feature type="binding site" evidence="9">
    <location>
        <position position="259"/>
    </location>
    <ligand>
        <name>4-amino-2-methyl-5-(diphosphooxymethyl)pyrimidine</name>
        <dbReference type="ChEBI" id="CHEBI:57841"/>
    </ligand>
</feature>
<keyword evidence="5 9" id="KW-0784">Thiamine biosynthesis</keyword>
<dbReference type="UniPathway" id="UPA00060">
    <property type="reaction ID" value="UER00141"/>
</dbReference>
<proteinExistence type="inferred from homology"/>
<evidence type="ECO:0000313" key="15">
    <source>
        <dbReference type="Proteomes" id="UP000178602"/>
    </source>
</evidence>
<dbReference type="PANTHER" id="PTHR20857:SF15">
    <property type="entry name" value="THIAMINE-PHOSPHATE SYNTHASE"/>
    <property type="match status" value="1"/>
</dbReference>
<dbReference type="GO" id="GO:0009228">
    <property type="term" value="P:thiamine biosynthetic process"/>
    <property type="evidence" value="ECO:0007669"/>
    <property type="project" value="UniProtKB-KW"/>
</dbReference>
<feature type="binding site" evidence="9">
    <location>
        <begin position="185"/>
        <end position="189"/>
    </location>
    <ligand>
        <name>4-amino-2-methyl-5-(diphosphooxymethyl)pyrimidine</name>
        <dbReference type="ChEBI" id="CHEBI:57841"/>
    </ligand>
</feature>
<reference evidence="14 15" key="1">
    <citation type="journal article" date="2016" name="Nat. Commun.">
        <title>Thousands of microbial genomes shed light on interconnected biogeochemical processes in an aquifer system.</title>
        <authorList>
            <person name="Anantharaman K."/>
            <person name="Brown C.T."/>
            <person name="Hug L.A."/>
            <person name="Sharon I."/>
            <person name="Castelle C.J."/>
            <person name="Probst A.J."/>
            <person name="Thomas B.C."/>
            <person name="Singh A."/>
            <person name="Wilkins M.J."/>
            <person name="Karaoz U."/>
            <person name="Brodie E.L."/>
            <person name="Williams K.H."/>
            <person name="Hubbard S.S."/>
            <person name="Banfield J.F."/>
        </authorList>
    </citation>
    <scope>NUCLEOTIDE SEQUENCE [LARGE SCALE GENOMIC DNA]</scope>
</reference>
<evidence type="ECO:0000256" key="6">
    <source>
        <dbReference type="ARBA" id="ARBA00047334"/>
    </source>
</evidence>
<keyword evidence="3 9" id="KW-0479">Metal-binding</keyword>
<comment type="catalytic activity">
    <reaction evidence="8 9 10">
        <text>2-[(2R,5Z)-2-carboxy-4-methylthiazol-5(2H)-ylidene]ethyl phosphate + 4-amino-2-methyl-5-(diphosphooxymethyl)pyrimidine + 2 H(+) = thiamine phosphate + CO2 + diphosphate</text>
        <dbReference type="Rhea" id="RHEA:47844"/>
        <dbReference type="ChEBI" id="CHEBI:15378"/>
        <dbReference type="ChEBI" id="CHEBI:16526"/>
        <dbReference type="ChEBI" id="CHEBI:33019"/>
        <dbReference type="ChEBI" id="CHEBI:37575"/>
        <dbReference type="ChEBI" id="CHEBI:57841"/>
        <dbReference type="ChEBI" id="CHEBI:62899"/>
        <dbReference type="EC" id="2.5.1.3"/>
    </reaction>
</comment>
<dbReference type="CDD" id="cd00564">
    <property type="entry name" value="TMP_TenI"/>
    <property type="match status" value="1"/>
</dbReference>
<dbReference type="GO" id="GO:0004789">
    <property type="term" value="F:thiamine-phosphate diphosphorylase activity"/>
    <property type="evidence" value="ECO:0007669"/>
    <property type="project" value="UniProtKB-UniRule"/>
</dbReference>
<feature type="domain" description="ThiD2" evidence="13">
    <location>
        <begin position="22"/>
        <end position="144"/>
    </location>
</feature>
<comment type="caution">
    <text evidence="14">The sequence shown here is derived from an EMBL/GenBank/DDBJ whole genome shotgun (WGS) entry which is preliminary data.</text>
</comment>
<dbReference type="InterPro" id="IPR016229">
    <property type="entry name" value="TMP_synthase_cyanobac_bac"/>
</dbReference>
<gene>
    <name evidence="9" type="primary">thiE</name>
    <name evidence="14" type="ORF">A3K49_07495</name>
</gene>
<keyword evidence="2 9" id="KW-0808">Transferase</keyword>
<feature type="binding site" evidence="9">
    <location>
        <position position="237"/>
    </location>
    <ligand>
        <name>Mg(2+)</name>
        <dbReference type="ChEBI" id="CHEBI:18420"/>
    </ligand>
</feature>
<evidence type="ECO:0000256" key="10">
    <source>
        <dbReference type="RuleBase" id="RU003826"/>
    </source>
</evidence>
<evidence type="ECO:0000256" key="4">
    <source>
        <dbReference type="ARBA" id="ARBA00022842"/>
    </source>
</evidence>
<dbReference type="Gene3D" id="3.20.20.70">
    <property type="entry name" value="Aldolase class I"/>
    <property type="match status" value="1"/>
</dbReference>
<dbReference type="PIRSF" id="PIRSF000512">
    <property type="entry name" value="TMP_PPase_Cyanobac_prd"/>
    <property type="match status" value="1"/>
</dbReference>
<evidence type="ECO:0000256" key="9">
    <source>
        <dbReference type="HAMAP-Rule" id="MF_00097"/>
    </source>
</evidence>
<comment type="catalytic activity">
    <reaction evidence="7 9 10">
        <text>2-(2-carboxy-4-methylthiazol-5-yl)ethyl phosphate + 4-amino-2-methyl-5-(diphosphooxymethyl)pyrimidine + 2 H(+) = thiamine phosphate + CO2 + diphosphate</text>
        <dbReference type="Rhea" id="RHEA:47848"/>
        <dbReference type="ChEBI" id="CHEBI:15378"/>
        <dbReference type="ChEBI" id="CHEBI:16526"/>
        <dbReference type="ChEBI" id="CHEBI:33019"/>
        <dbReference type="ChEBI" id="CHEBI:37575"/>
        <dbReference type="ChEBI" id="CHEBI:57841"/>
        <dbReference type="ChEBI" id="CHEBI:62890"/>
        <dbReference type="EC" id="2.5.1.3"/>
    </reaction>
</comment>
<comment type="similarity">
    <text evidence="9 10">Belongs to the thiamine-phosphate synthase family.</text>
</comment>
<dbReference type="GO" id="GO:0000287">
    <property type="term" value="F:magnesium ion binding"/>
    <property type="evidence" value="ECO:0007669"/>
    <property type="project" value="UniProtKB-UniRule"/>
</dbReference>
<evidence type="ECO:0000256" key="2">
    <source>
        <dbReference type="ARBA" id="ARBA00022679"/>
    </source>
</evidence>
<comment type="cofactor">
    <cofactor evidence="9">
        <name>Mg(2+)</name>
        <dbReference type="ChEBI" id="CHEBI:18420"/>
    </cofactor>
    <text evidence="9">Binds 1 Mg(2+) ion per subunit.</text>
</comment>
<comment type="caution">
    <text evidence="9">Lacks conserved residue(s) required for the propagation of feature annotation.</text>
</comment>
<evidence type="ECO:0000256" key="5">
    <source>
        <dbReference type="ARBA" id="ARBA00022977"/>
    </source>
</evidence>
<feature type="binding site" evidence="9">
    <location>
        <begin position="285"/>
        <end position="287"/>
    </location>
    <ligand>
        <name>2-[(2R,5Z)-2-carboxy-4-methylthiazol-5(2H)-ylidene]ethyl phosphate</name>
        <dbReference type="ChEBI" id="CHEBI:62899"/>
    </ligand>
</feature>
<evidence type="ECO:0000256" key="1">
    <source>
        <dbReference type="ARBA" id="ARBA00005165"/>
    </source>
</evidence>
<dbReference type="InterPro" id="IPR022998">
    <property type="entry name" value="ThiamineP_synth_TenI"/>
</dbReference>
<evidence type="ECO:0000256" key="7">
    <source>
        <dbReference type="ARBA" id="ARBA00047851"/>
    </source>
</evidence>
<comment type="catalytic activity">
    <reaction evidence="6 9 10">
        <text>4-methyl-5-(2-phosphooxyethyl)-thiazole + 4-amino-2-methyl-5-(diphosphooxymethyl)pyrimidine + H(+) = thiamine phosphate + diphosphate</text>
        <dbReference type="Rhea" id="RHEA:22328"/>
        <dbReference type="ChEBI" id="CHEBI:15378"/>
        <dbReference type="ChEBI" id="CHEBI:33019"/>
        <dbReference type="ChEBI" id="CHEBI:37575"/>
        <dbReference type="ChEBI" id="CHEBI:57841"/>
        <dbReference type="ChEBI" id="CHEBI:58296"/>
        <dbReference type="EC" id="2.5.1.3"/>
    </reaction>
</comment>
<keyword evidence="4 9" id="KW-0460">Magnesium</keyword>
<dbReference type="GO" id="GO:0005737">
    <property type="term" value="C:cytoplasm"/>
    <property type="evidence" value="ECO:0007669"/>
    <property type="project" value="TreeGrafter"/>
</dbReference>
<dbReference type="Pfam" id="PF02581">
    <property type="entry name" value="TMP-TENI"/>
    <property type="match status" value="1"/>
</dbReference>
<organism evidence="14 15">
    <name type="scientific">candidate division WOR-1 bacterium RIFOXYC12_FULL_54_18</name>
    <dbReference type="NCBI Taxonomy" id="1802584"/>
    <lineage>
        <taxon>Bacteria</taxon>
        <taxon>Bacillati</taxon>
        <taxon>Saganbacteria</taxon>
    </lineage>
</organism>
<dbReference type="EC" id="2.5.1.3" evidence="9"/>
<feature type="binding site" evidence="9">
    <location>
        <position position="288"/>
    </location>
    <ligand>
        <name>4-amino-2-methyl-5-(diphosphooxymethyl)pyrimidine</name>
        <dbReference type="ChEBI" id="CHEBI:57841"/>
    </ligand>
</feature>
<dbReference type="Pfam" id="PF17792">
    <property type="entry name" value="ThiD2"/>
    <property type="match status" value="1"/>
</dbReference>
<evidence type="ECO:0000259" key="13">
    <source>
        <dbReference type="Pfam" id="PF17792"/>
    </source>
</evidence>
<evidence type="ECO:0000313" key="14">
    <source>
        <dbReference type="EMBL" id="OGC28771.1"/>
    </source>
</evidence>
<sequence>MGKAGKMARQRAGEKAEEQVLRIIDANINRSMEGLRVVDEIVRFILNDEPLTAKVKGLRHLLQKGIRPIGDDFYLYRESAGDVGRRLYPESEGARAGVQEVFGANIKRAEEAVRCLEEFSKLIKPAYGRTFKEARFQLYDLEKEIIPRLVKAIKLDFDLYVVTDPALDHLKVARQTLAAGVKMIQPRDKKISKEEYLRLAKKIAVLAKRAGATFILNDYWDLVEEVGADGVHLGQEDLAKLTVKKVREKIGEDKIIGVSTHSLEQATAAAKAGADYISCGPIFITPSKPLGKPVGLKLLKKVLKAVQIPVVAIGGIDESNYQEIIKAGGQRFAAIRSSEVLAQALNLSRMAP</sequence>
<evidence type="ECO:0000256" key="11">
    <source>
        <dbReference type="RuleBase" id="RU004253"/>
    </source>
</evidence>
<dbReference type="EMBL" id="MEUG01000001">
    <property type="protein sequence ID" value="OGC28771.1"/>
    <property type="molecule type" value="Genomic_DNA"/>
</dbReference>
<feature type="binding site" evidence="9">
    <location>
        <position position="315"/>
    </location>
    <ligand>
        <name>2-[(2R,5Z)-2-carboxy-4-methylthiazol-5(2H)-ylidene]ethyl phosphate</name>
        <dbReference type="ChEBI" id="CHEBI:62899"/>
    </ligand>
</feature>
<protein>
    <recommendedName>
        <fullName evidence="9">Thiamine-phosphate synthase</fullName>
        <shortName evidence="9">TP synthase</shortName>
        <shortName evidence="9">TPS</shortName>
        <ecNumber evidence="9">2.5.1.3</ecNumber>
    </recommendedName>
    <alternativeName>
        <fullName evidence="9">Thiamine-phosphate pyrophosphorylase</fullName>
        <shortName evidence="9">TMP pyrophosphorylase</shortName>
        <shortName evidence="9">TMP-PPase</shortName>
    </alternativeName>
</protein>
<dbReference type="InterPro" id="IPR036206">
    <property type="entry name" value="ThiamineP_synth_sf"/>
</dbReference>
<feature type="binding site" evidence="9">
    <location>
        <position position="217"/>
    </location>
    <ligand>
        <name>4-amino-2-methyl-5-(diphosphooxymethyl)pyrimidine</name>
        <dbReference type="ChEBI" id="CHEBI:57841"/>
    </ligand>
</feature>
<dbReference type="HAMAP" id="MF_00097">
    <property type="entry name" value="TMP_synthase"/>
    <property type="match status" value="1"/>
</dbReference>
<dbReference type="InterPro" id="IPR041397">
    <property type="entry name" value="ThiD2"/>
</dbReference>
<dbReference type="Proteomes" id="UP000178602">
    <property type="component" value="Unassembled WGS sequence"/>
</dbReference>
<dbReference type="NCBIfam" id="TIGR00693">
    <property type="entry name" value="thiE"/>
    <property type="match status" value="1"/>
</dbReference>
<evidence type="ECO:0000256" key="8">
    <source>
        <dbReference type="ARBA" id="ARBA00047883"/>
    </source>
</evidence>
<dbReference type="InterPro" id="IPR034291">
    <property type="entry name" value="TMP_synthase"/>
</dbReference>
<name>A0A1F4T7K4_UNCSA</name>
<comment type="pathway">
    <text evidence="1 9 11">Cofactor biosynthesis; thiamine diphosphate biosynthesis; thiamine phosphate from 4-amino-2-methyl-5-diphosphomethylpyrimidine and 4-methyl-5-(2-phosphoethyl)-thiazole: step 1/1.</text>
</comment>
<dbReference type="SUPFAM" id="SSF51391">
    <property type="entry name" value="Thiamin phosphate synthase"/>
    <property type="match status" value="1"/>
</dbReference>